<reference evidence="1 2" key="1">
    <citation type="submission" date="2023-08" db="EMBL/GenBank/DDBJ databases">
        <title>Black Yeasts Isolated from many extreme environments.</title>
        <authorList>
            <person name="Coleine C."/>
            <person name="Stajich J.E."/>
            <person name="Selbmann L."/>
        </authorList>
    </citation>
    <scope>NUCLEOTIDE SEQUENCE [LARGE SCALE GENOMIC DNA]</scope>
    <source>
        <strain evidence="1 2">CCFEE 5885</strain>
    </source>
</reference>
<name>A0ABR0JYK0_9EURO</name>
<comment type="caution">
    <text evidence="1">The sequence shown here is derived from an EMBL/GenBank/DDBJ whole genome shotgun (WGS) entry which is preliminary data.</text>
</comment>
<dbReference type="EMBL" id="JAVRRG010000174">
    <property type="protein sequence ID" value="KAK5079746.1"/>
    <property type="molecule type" value="Genomic_DNA"/>
</dbReference>
<dbReference type="Proteomes" id="UP001345013">
    <property type="component" value="Unassembled WGS sequence"/>
</dbReference>
<organism evidence="1 2">
    <name type="scientific">Lithohypha guttulata</name>
    <dbReference type="NCBI Taxonomy" id="1690604"/>
    <lineage>
        <taxon>Eukaryota</taxon>
        <taxon>Fungi</taxon>
        <taxon>Dikarya</taxon>
        <taxon>Ascomycota</taxon>
        <taxon>Pezizomycotina</taxon>
        <taxon>Eurotiomycetes</taxon>
        <taxon>Chaetothyriomycetidae</taxon>
        <taxon>Chaetothyriales</taxon>
        <taxon>Trichomeriaceae</taxon>
        <taxon>Lithohypha</taxon>
    </lineage>
</organism>
<proteinExistence type="predicted"/>
<protein>
    <submittedName>
        <fullName evidence="1">Uncharacterized protein</fullName>
    </submittedName>
</protein>
<evidence type="ECO:0000313" key="1">
    <source>
        <dbReference type="EMBL" id="KAK5079746.1"/>
    </source>
</evidence>
<evidence type="ECO:0000313" key="2">
    <source>
        <dbReference type="Proteomes" id="UP001345013"/>
    </source>
</evidence>
<gene>
    <name evidence="1" type="ORF">LTR24_008969</name>
</gene>
<accession>A0ABR0JYK0</accession>
<sequence length="220" mass="25198">MCPFGVTSLPHHFLLHTVASARVPFPSDFDLAVLREKLSNLKILHLQFDEEDWATSWLHPGALAERYPDTHATLAYVLRGKHDEKLATATRESLFAKMSTLGVDTSQCHRGITITCQEDLELYFVYEWNDESDACGVTWQRLWVEYEFKDGEACVKAKWFDNGRQHSGITTTPEEAWSYSFWTSRWIEGAQALKGFASVGLHLRSSTQEQDLSLRKQVKK</sequence>
<keyword evidence="2" id="KW-1185">Reference proteome</keyword>